<keyword evidence="2" id="KW-1185">Reference proteome</keyword>
<dbReference type="RefSeq" id="WP_193864092.1">
    <property type="nucleotide sequence ID" value="NZ_JADDUM010000090.1"/>
</dbReference>
<organism evidence="1 2">
    <name type="scientific">Pseudomonas cyclaminis</name>
    <dbReference type="NCBI Taxonomy" id="2781239"/>
    <lineage>
        <taxon>Bacteria</taxon>
        <taxon>Pseudomonadati</taxon>
        <taxon>Pseudomonadota</taxon>
        <taxon>Gammaproteobacteria</taxon>
        <taxon>Pseudomonadales</taxon>
        <taxon>Pseudomonadaceae</taxon>
        <taxon>Pseudomonas</taxon>
    </lineage>
</organism>
<evidence type="ECO:0000313" key="1">
    <source>
        <dbReference type="EMBL" id="MBE8591737.1"/>
    </source>
</evidence>
<gene>
    <name evidence="1" type="ORF">IQK56_12765</name>
</gene>
<protein>
    <recommendedName>
        <fullName evidence="3">Guanylate cyclase domain-containing protein</fullName>
    </recommendedName>
</protein>
<reference evidence="1 2" key="1">
    <citation type="submission" date="2020-10" db="EMBL/GenBank/DDBJ databases">
        <title>The draft genomes of Cyclamen pathogen Pseudomonas sp.</title>
        <authorList>
            <person name="Fujikawa T."/>
            <person name="Sawada H."/>
        </authorList>
    </citation>
    <scope>NUCLEOTIDE SEQUENCE [LARGE SCALE GENOMIC DNA]</scope>
    <source>
        <strain evidence="1 2">MAFF 301449</strain>
    </source>
</reference>
<evidence type="ECO:0000313" key="2">
    <source>
        <dbReference type="Proteomes" id="UP000613075"/>
    </source>
</evidence>
<comment type="caution">
    <text evidence="1">The sequence shown here is derived from an EMBL/GenBank/DDBJ whole genome shotgun (WGS) entry which is preliminary data.</text>
</comment>
<evidence type="ECO:0008006" key="3">
    <source>
        <dbReference type="Google" id="ProtNLM"/>
    </source>
</evidence>
<accession>A0ABR9SS62</accession>
<dbReference type="Proteomes" id="UP000613075">
    <property type="component" value="Unassembled WGS sequence"/>
</dbReference>
<sequence>MEQPDQPQDDDVIPNKYVAFCDVLGFSHAVENDFEHTIRLYKELSARISDWPFPEKANISVYSDSILIVCDELPPLLYAVQALWFATLAQDWLIRGGISYGKYWEDRTNGNLFVVSDALVRAVRLESTIRVPGVVLSPEVEVPLGEWYKRFRDGPFAAPLLHFDGFNVVNPFNPYWFLSAKNRVSSLLAKYPEHAAKYEWFLRLAEHVGNEDTLIPPAAVTELIAIGAIRDRSEESTS</sequence>
<name>A0ABR9SS62_9PSED</name>
<proteinExistence type="predicted"/>
<dbReference type="EMBL" id="JADDUM010000090">
    <property type="protein sequence ID" value="MBE8591737.1"/>
    <property type="molecule type" value="Genomic_DNA"/>
</dbReference>